<dbReference type="InterPro" id="IPR029039">
    <property type="entry name" value="Flavoprotein-like_sf"/>
</dbReference>
<dbReference type="GO" id="GO:0016020">
    <property type="term" value="C:membrane"/>
    <property type="evidence" value="ECO:0007669"/>
    <property type="project" value="TreeGrafter"/>
</dbReference>
<dbReference type="Gene3D" id="3.40.50.360">
    <property type="match status" value="1"/>
</dbReference>
<reference evidence="3" key="1">
    <citation type="submission" date="2020-12" db="EMBL/GenBank/DDBJ databases">
        <title>Metabolic potential, ecology and presence of endohyphal bacteria is reflected in genomic diversity of Mucoromycotina.</title>
        <authorList>
            <person name="Muszewska A."/>
            <person name="Okrasinska A."/>
            <person name="Steczkiewicz K."/>
            <person name="Drgas O."/>
            <person name="Orlowska M."/>
            <person name="Perlinska-Lenart U."/>
            <person name="Aleksandrzak-Piekarczyk T."/>
            <person name="Szatraj K."/>
            <person name="Zielenkiewicz U."/>
            <person name="Pilsyk S."/>
            <person name="Malc E."/>
            <person name="Mieczkowski P."/>
            <person name="Kruszewska J.S."/>
            <person name="Biernat P."/>
            <person name="Pawlowska J."/>
        </authorList>
    </citation>
    <scope>NUCLEOTIDE SEQUENCE</scope>
    <source>
        <strain evidence="3">WA0000017839</strain>
    </source>
</reference>
<dbReference type="Proteomes" id="UP000603453">
    <property type="component" value="Unassembled WGS sequence"/>
</dbReference>
<comment type="caution">
    <text evidence="3">The sequence shown here is derived from an EMBL/GenBank/DDBJ whole genome shotgun (WGS) entry which is preliminary data.</text>
</comment>
<dbReference type="AlphaFoldDB" id="A0A8H7QKR8"/>
<protein>
    <recommendedName>
        <fullName evidence="2">Flavodoxin-like domain-containing protein</fullName>
    </recommendedName>
</protein>
<dbReference type="PROSITE" id="PS50902">
    <property type="entry name" value="FLAVODOXIN_LIKE"/>
    <property type="match status" value="1"/>
</dbReference>
<dbReference type="NCBIfam" id="NF002999">
    <property type="entry name" value="PRK03767.1"/>
    <property type="match status" value="1"/>
</dbReference>
<dbReference type="InterPro" id="IPR010089">
    <property type="entry name" value="Flavoprotein_WrbA-like"/>
</dbReference>
<evidence type="ECO:0000256" key="1">
    <source>
        <dbReference type="ARBA" id="ARBA00006961"/>
    </source>
</evidence>
<keyword evidence="4" id="KW-1185">Reference proteome</keyword>
<organism evidence="3 4">
    <name type="scientific">Mucor saturninus</name>
    <dbReference type="NCBI Taxonomy" id="64648"/>
    <lineage>
        <taxon>Eukaryota</taxon>
        <taxon>Fungi</taxon>
        <taxon>Fungi incertae sedis</taxon>
        <taxon>Mucoromycota</taxon>
        <taxon>Mucoromycotina</taxon>
        <taxon>Mucoromycetes</taxon>
        <taxon>Mucorales</taxon>
        <taxon>Mucorineae</taxon>
        <taxon>Mucoraceae</taxon>
        <taxon>Mucor</taxon>
    </lineage>
</organism>
<name>A0A8H7QKR8_9FUNG</name>
<comment type="similarity">
    <text evidence="1">Belongs to the WrbA family.</text>
</comment>
<sequence>MSAPAKVYVVIYTVYHHVHKLAVEVQKGLESTGVQTKMFQVQETLPESVLKNIHAPPKPDLPIIRPEQLNDADGILFGFPTRFGSMPSQVKGLLDGTGAAFAKGTLHGKFAGTFFSTGSQHGGQETTALTTIPFFTHQGMTYVPLGFPPQLNDNTEIVGGSAYGAGTIAGGDGSRSPTLKELQVAHIQGQQFGNLIRAYVRGKNAFAAEESSKQ</sequence>
<evidence type="ECO:0000313" key="3">
    <source>
        <dbReference type="EMBL" id="KAG2194447.1"/>
    </source>
</evidence>
<dbReference type="Pfam" id="PF03358">
    <property type="entry name" value="FMN_red"/>
    <property type="match status" value="1"/>
</dbReference>
<accession>A0A8H7QKR8</accession>
<evidence type="ECO:0000259" key="2">
    <source>
        <dbReference type="PROSITE" id="PS50902"/>
    </source>
</evidence>
<dbReference type="GO" id="GO:0010181">
    <property type="term" value="F:FMN binding"/>
    <property type="evidence" value="ECO:0007669"/>
    <property type="project" value="InterPro"/>
</dbReference>
<dbReference type="InterPro" id="IPR005025">
    <property type="entry name" value="FMN_Rdtase-like_dom"/>
</dbReference>
<proteinExistence type="inferred from homology"/>
<dbReference type="InterPro" id="IPR008254">
    <property type="entry name" value="Flavodoxin/NO_synth"/>
</dbReference>
<dbReference type="PANTHER" id="PTHR30546">
    <property type="entry name" value="FLAVODOXIN-RELATED PROTEIN WRBA-RELATED"/>
    <property type="match status" value="1"/>
</dbReference>
<dbReference type="GO" id="GO:0003955">
    <property type="term" value="F:NAD(P)H dehydrogenase (quinone) activity"/>
    <property type="evidence" value="ECO:0007669"/>
    <property type="project" value="InterPro"/>
</dbReference>
<dbReference type="SUPFAM" id="SSF52218">
    <property type="entry name" value="Flavoproteins"/>
    <property type="match status" value="1"/>
</dbReference>
<dbReference type="FunFam" id="3.40.50.360:FF:000001">
    <property type="entry name" value="NAD(P)H dehydrogenase (Quinone) FQR1-like"/>
    <property type="match status" value="1"/>
</dbReference>
<dbReference type="NCBIfam" id="TIGR01755">
    <property type="entry name" value="flav_wrbA"/>
    <property type="match status" value="1"/>
</dbReference>
<dbReference type="OrthoDB" id="504689at2759"/>
<feature type="domain" description="Flavodoxin-like" evidence="2">
    <location>
        <begin position="7"/>
        <end position="192"/>
    </location>
</feature>
<dbReference type="PANTHER" id="PTHR30546:SF23">
    <property type="entry name" value="FLAVOPROTEIN-LIKE PROTEIN YCP4-RELATED"/>
    <property type="match status" value="1"/>
</dbReference>
<evidence type="ECO:0000313" key="4">
    <source>
        <dbReference type="Proteomes" id="UP000603453"/>
    </source>
</evidence>
<gene>
    <name evidence="3" type="ORF">INT47_003815</name>
</gene>
<dbReference type="EMBL" id="JAEPRD010000195">
    <property type="protein sequence ID" value="KAG2194447.1"/>
    <property type="molecule type" value="Genomic_DNA"/>
</dbReference>